<proteinExistence type="predicted"/>
<protein>
    <submittedName>
        <fullName evidence="1">Uncharacterized protein</fullName>
    </submittedName>
</protein>
<evidence type="ECO:0000313" key="1">
    <source>
        <dbReference type="EMBL" id="MCZ0859908.1"/>
    </source>
</evidence>
<organism evidence="1 2">
    <name type="scientific">Methanocorpusculum petauri</name>
    <dbReference type="NCBI Taxonomy" id="3002863"/>
    <lineage>
        <taxon>Archaea</taxon>
        <taxon>Methanobacteriati</taxon>
        <taxon>Methanobacteriota</taxon>
        <taxon>Stenosarchaea group</taxon>
        <taxon>Methanomicrobia</taxon>
        <taxon>Methanomicrobiales</taxon>
        <taxon>Methanocorpusculaceae</taxon>
        <taxon>Methanocorpusculum</taxon>
    </lineage>
</organism>
<comment type="caution">
    <text evidence="1">The sequence shown here is derived from an EMBL/GenBank/DDBJ whole genome shotgun (WGS) entry which is preliminary data.</text>
</comment>
<dbReference type="EMBL" id="JAPTGB010000003">
    <property type="protein sequence ID" value="MCZ0859908.1"/>
    <property type="molecule type" value="Genomic_DNA"/>
</dbReference>
<keyword evidence="2" id="KW-1185">Reference proteome</keyword>
<accession>A0ABT4IFK7</accession>
<gene>
    <name evidence="1" type="ORF">O0S10_01535</name>
</gene>
<sequence>MNMISIPFCPQMQQANREQRKCCTSRSEKMGNPGDQFQDADGELCQIVDVLYLPLKIIAEYLYRCEGCQSPEEFKVLWRRLHRGHYTPEKRYYAHFYTYVRKGEQQEESHA</sequence>
<evidence type="ECO:0000313" key="2">
    <source>
        <dbReference type="Proteomes" id="UP001141422"/>
    </source>
</evidence>
<reference evidence="1" key="1">
    <citation type="submission" date="2022-12" db="EMBL/GenBank/DDBJ databases">
        <title>Isolation and characterisation of novel Methanocorpusculum spp. from native Australian herbivores indicates the genus is ancestrally host-associated.</title>
        <authorList>
            <person name="Volmer J.G."/>
            <person name="Soo R.M."/>
            <person name="Evans P.N."/>
            <person name="Hoedt E.C."/>
            <person name="Astorga Alsina A.L."/>
            <person name="Woodcroft B.J."/>
            <person name="Tyson G.W."/>
            <person name="Hugenholtz P."/>
            <person name="Morrison M."/>
        </authorList>
    </citation>
    <scope>NUCLEOTIDE SEQUENCE</scope>
    <source>
        <strain evidence="1">MG</strain>
    </source>
</reference>
<name>A0ABT4IFK7_9EURY</name>
<dbReference type="RefSeq" id="WP_268924130.1">
    <property type="nucleotide sequence ID" value="NZ_JAPTGB010000003.1"/>
</dbReference>
<dbReference type="Proteomes" id="UP001141422">
    <property type="component" value="Unassembled WGS sequence"/>
</dbReference>